<dbReference type="InterPro" id="IPR023181">
    <property type="entry name" value="Homospermid_syn-like_C"/>
</dbReference>
<accession>A0A4P7A0W9</accession>
<name>A0A4P7A0W9_9BACL</name>
<dbReference type="AlphaFoldDB" id="A0A4P7A0W9"/>
<dbReference type="KEGG" id="panc:E2636_13280"/>
<dbReference type="EMBL" id="CP038015">
    <property type="protein sequence ID" value="QBP42059.1"/>
    <property type="molecule type" value="Genomic_DNA"/>
</dbReference>
<organism evidence="2 3">
    <name type="scientific">Paenisporosarcina antarctica</name>
    <dbReference type="NCBI Taxonomy" id="417367"/>
    <lineage>
        <taxon>Bacteria</taxon>
        <taxon>Bacillati</taxon>
        <taxon>Bacillota</taxon>
        <taxon>Bacilli</taxon>
        <taxon>Bacillales</taxon>
        <taxon>Caryophanaceae</taxon>
        <taxon>Paenisporosarcina</taxon>
    </lineage>
</organism>
<keyword evidence="3" id="KW-1185">Reference proteome</keyword>
<dbReference type="InterPro" id="IPR005097">
    <property type="entry name" value="Sacchrp_dh_NADP-bd"/>
</dbReference>
<evidence type="ECO:0000259" key="1">
    <source>
        <dbReference type="Pfam" id="PF03435"/>
    </source>
</evidence>
<dbReference type="Gene3D" id="3.30.360.30">
    <property type="entry name" value="homospermidine synthase like"/>
    <property type="match status" value="1"/>
</dbReference>
<reference evidence="2 3" key="1">
    <citation type="submission" date="2019-03" db="EMBL/GenBank/DDBJ databases">
        <title>Complete genome sequence of Paenisporosarcina antarctica CGMCC 1.6503T.</title>
        <authorList>
            <person name="Rong J.-C."/>
            <person name="Chi N.-Y."/>
            <person name="Zhang Q.-F."/>
        </authorList>
    </citation>
    <scope>NUCLEOTIDE SEQUENCE [LARGE SCALE GENOMIC DNA]</scope>
    <source>
        <strain evidence="2 3">CGMCC 1.6503</strain>
    </source>
</reference>
<protein>
    <submittedName>
        <fullName evidence="2">S-adenosylmethionine decarboxylase related protein</fullName>
    </submittedName>
</protein>
<evidence type="ECO:0000313" key="3">
    <source>
        <dbReference type="Proteomes" id="UP000294292"/>
    </source>
</evidence>
<dbReference type="RefSeq" id="WP_134210628.1">
    <property type="nucleotide sequence ID" value="NZ_CP038015.1"/>
</dbReference>
<dbReference type="Pfam" id="PF03435">
    <property type="entry name" value="Sacchrp_dh_NADP"/>
    <property type="match status" value="1"/>
</dbReference>
<dbReference type="OrthoDB" id="2446835at2"/>
<proteinExistence type="predicted"/>
<dbReference type="Proteomes" id="UP000294292">
    <property type="component" value="Chromosome"/>
</dbReference>
<gene>
    <name evidence="2" type="ORF">E2636_13280</name>
</gene>
<sequence>MDKNKHKHIITILGSAGGAANGVLSILNNSVQDEKDPIHHVMNNCVIHLIDSKQKEETVYSLSYPQLKDKFIYHEFDLKDTEQFKEHLKQSITTVVIDLSWADTVEMIQCCDQLGVNYVNTALENAMIDENEELYEGFGLIERMRHLEKYKDKFSNSTAIIGSGMNPGVVQWMALELIRTDTSENKPIGCYIVEHDNSFYKNKKKAKKNVIYTTWSPECFLDEAILSFPMFMKHHNPLFFYEKVYDLEFKVTLGNKEFYGCLMPHEEVYTLGKLYDMEGGFLYKVNDHTTNLIRTNLDDVDKLWDYEMKVLDPKDAPLEGEDLVGVLLVYPDKERYMYNVLCNKDIYKKYKTNATYFQVACGVYASLSVLLLDQLPKGALYVDELLLKTENHYGDYLKYYMTDFVTGENEQTDGLLHQRMQKYREMNSEEK</sequence>
<feature type="domain" description="Saccharopine dehydrogenase NADP binding" evidence="1">
    <location>
        <begin position="12"/>
        <end position="129"/>
    </location>
</feature>
<evidence type="ECO:0000313" key="2">
    <source>
        <dbReference type="EMBL" id="QBP42059.1"/>
    </source>
</evidence>